<gene>
    <name evidence="1" type="ORF">GCWU000342_01584</name>
</gene>
<evidence type="ECO:0000313" key="1">
    <source>
        <dbReference type="EMBL" id="EEP28038.1"/>
    </source>
</evidence>
<reference evidence="1" key="1">
    <citation type="submission" date="2009-04" db="EMBL/GenBank/DDBJ databases">
        <authorList>
            <person name="Weinstock G."/>
            <person name="Sodergren E."/>
            <person name="Clifton S."/>
            <person name="Fulton L."/>
            <person name="Fulton B."/>
            <person name="Courtney L."/>
            <person name="Fronick C."/>
            <person name="Harrison M."/>
            <person name="Strong C."/>
            <person name="Farmer C."/>
            <person name="Delahaunty K."/>
            <person name="Markovic C."/>
            <person name="Hall O."/>
            <person name="Minx P."/>
            <person name="Tomlinson C."/>
            <person name="Mitreva M."/>
            <person name="Nelson J."/>
            <person name="Hou S."/>
            <person name="Wollam A."/>
            <person name="Pepin K.H."/>
            <person name="Johnson M."/>
            <person name="Bhonagiri V."/>
            <person name="Nash W.E."/>
            <person name="Warren W."/>
            <person name="Chinwalla A."/>
            <person name="Mardis E.R."/>
            <person name="Wilson R.K."/>
        </authorList>
    </citation>
    <scope>NUCLEOTIDE SEQUENCE [LARGE SCALE GENOMIC DNA]</scope>
    <source>
        <strain evidence="1">DSM 14600</strain>
    </source>
</reference>
<dbReference type="STRING" id="626523.GCWU000342_01584"/>
<evidence type="ECO:0000313" key="2">
    <source>
        <dbReference type="Proteomes" id="UP000003494"/>
    </source>
</evidence>
<organism evidence="1 2">
    <name type="scientific">Shuttleworthella satelles DSM 14600</name>
    <dbReference type="NCBI Taxonomy" id="626523"/>
    <lineage>
        <taxon>Bacteria</taxon>
        <taxon>Bacillati</taxon>
        <taxon>Bacillota</taxon>
        <taxon>Clostridia</taxon>
        <taxon>Lachnospirales</taxon>
        <taxon>Lachnospiraceae</taxon>
        <taxon>Shuttleworthella</taxon>
    </lineage>
</organism>
<sequence length="60" mass="6596">MLKGIFSGLGSLVIAIIQGEAIPGFACITAALKMIKAKRPTTRSWNIFWQKMKKVPGYVD</sequence>
<dbReference type="Proteomes" id="UP000003494">
    <property type="component" value="Unassembled WGS sequence"/>
</dbReference>
<dbReference type="AlphaFoldDB" id="C4GC96"/>
<comment type="caution">
    <text evidence="1">The sequence shown here is derived from an EMBL/GenBank/DDBJ whole genome shotgun (WGS) entry which is preliminary data.</text>
</comment>
<name>C4GC96_9FIRM</name>
<dbReference type="HOGENOM" id="CLU_2939292_0_0_9"/>
<accession>C4GC96</accession>
<keyword evidence="2" id="KW-1185">Reference proteome</keyword>
<dbReference type="RefSeq" id="WP_006906581.1">
    <property type="nucleotide sequence ID" value="NZ_GG665866.1"/>
</dbReference>
<protein>
    <submittedName>
        <fullName evidence="1">Uncharacterized protein</fullName>
    </submittedName>
</protein>
<dbReference type="EMBL" id="ACIP02000003">
    <property type="protein sequence ID" value="EEP28038.1"/>
    <property type="molecule type" value="Genomic_DNA"/>
</dbReference>
<proteinExistence type="predicted"/>